<keyword evidence="1" id="KW-0813">Transport</keyword>
<dbReference type="PROSITE" id="PS00211">
    <property type="entry name" value="ABC_TRANSPORTER_1"/>
    <property type="match status" value="1"/>
</dbReference>
<evidence type="ECO:0000313" key="7">
    <source>
        <dbReference type="Proteomes" id="UP000248764"/>
    </source>
</evidence>
<organism evidence="6 7">
    <name type="scientific">Jiangella anatolica</name>
    <dbReference type="NCBI Taxonomy" id="2670374"/>
    <lineage>
        <taxon>Bacteria</taxon>
        <taxon>Bacillati</taxon>
        <taxon>Actinomycetota</taxon>
        <taxon>Actinomycetes</taxon>
        <taxon>Jiangellales</taxon>
        <taxon>Jiangellaceae</taxon>
        <taxon>Jiangella</taxon>
    </lineage>
</organism>
<reference evidence="6 7" key="1">
    <citation type="submission" date="2018-01" db="EMBL/GenBank/DDBJ databases">
        <title>Draft genome sequence of Jiangella sp. GTF31.</title>
        <authorList>
            <person name="Sahin N."/>
            <person name="Ay H."/>
            <person name="Saygin H."/>
        </authorList>
    </citation>
    <scope>NUCLEOTIDE SEQUENCE [LARGE SCALE GENOMIC DNA]</scope>
    <source>
        <strain evidence="6 7">GTF31</strain>
    </source>
</reference>
<sequence>MPVRRAARAAPGGQPDGGVSSGVGAGRRGRSRVSELLALEHVSKTYRQRRRVVVTAVDDVSLALGPGEILCLVGESGSGKSTIGRIVTGLTAPTGGEVRHDGRSVSTMTRRELRAHRLGVQLVQQDPFASLNPGLTVAQTLLAPLTRHFGLSRAAARERMAALLADVGLTPPELFGAKYPHELSGGQRQRVAIARSLTVEPRVLVADEAVSMLDVSIRGSVLAKLRALCEERQVAVLFITHDLAVARQFGRGHSIAVMQHGRIVEHRPTSDLVAAPEHEYTRALLAAARHEGLRRRAADRTTPRRRQDEQVDAQIGGGHPAGTGDAGRVQ</sequence>
<keyword evidence="3 6" id="KW-0067">ATP-binding</keyword>
<gene>
    <name evidence="6" type="ORF">C1I92_00755</name>
</gene>
<evidence type="ECO:0000256" key="1">
    <source>
        <dbReference type="ARBA" id="ARBA00022448"/>
    </source>
</evidence>
<evidence type="ECO:0000256" key="2">
    <source>
        <dbReference type="ARBA" id="ARBA00022741"/>
    </source>
</evidence>
<dbReference type="InterPro" id="IPR017871">
    <property type="entry name" value="ABC_transporter-like_CS"/>
</dbReference>
<feature type="compositionally biased region" description="Gly residues" evidence="4">
    <location>
        <begin position="14"/>
        <end position="26"/>
    </location>
</feature>
<dbReference type="Gene3D" id="3.40.50.300">
    <property type="entry name" value="P-loop containing nucleotide triphosphate hydrolases"/>
    <property type="match status" value="1"/>
</dbReference>
<dbReference type="AlphaFoldDB" id="A0A2W2C1Y2"/>
<feature type="domain" description="ABC transporter" evidence="5">
    <location>
        <begin position="37"/>
        <end position="285"/>
    </location>
</feature>
<feature type="compositionally biased region" description="Gly residues" evidence="4">
    <location>
        <begin position="315"/>
        <end position="330"/>
    </location>
</feature>
<dbReference type="InterPro" id="IPR027417">
    <property type="entry name" value="P-loop_NTPase"/>
</dbReference>
<dbReference type="Pfam" id="PF00005">
    <property type="entry name" value="ABC_tran"/>
    <property type="match status" value="1"/>
</dbReference>
<accession>A0A2W2C1Y2</accession>
<evidence type="ECO:0000259" key="5">
    <source>
        <dbReference type="PROSITE" id="PS50893"/>
    </source>
</evidence>
<dbReference type="SMART" id="SM00382">
    <property type="entry name" value="AAA"/>
    <property type="match status" value="1"/>
</dbReference>
<dbReference type="PANTHER" id="PTHR43776">
    <property type="entry name" value="TRANSPORT ATP-BINDING PROTEIN"/>
    <property type="match status" value="1"/>
</dbReference>
<dbReference type="Proteomes" id="UP000248764">
    <property type="component" value="Unassembled WGS sequence"/>
</dbReference>
<dbReference type="PROSITE" id="PS50893">
    <property type="entry name" value="ABC_TRANSPORTER_2"/>
    <property type="match status" value="1"/>
</dbReference>
<proteinExistence type="predicted"/>
<evidence type="ECO:0000256" key="3">
    <source>
        <dbReference type="ARBA" id="ARBA00022840"/>
    </source>
</evidence>
<dbReference type="InterPro" id="IPR003593">
    <property type="entry name" value="AAA+_ATPase"/>
</dbReference>
<protein>
    <submittedName>
        <fullName evidence="6">ABC transporter ATP-binding protein</fullName>
    </submittedName>
</protein>
<dbReference type="SUPFAM" id="SSF52540">
    <property type="entry name" value="P-loop containing nucleoside triphosphate hydrolases"/>
    <property type="match status" value="1"/>
</dbReference>
<feature type="compositionally biased region" description="Basic and acidic residues" evidence="4">
    <location>
        <begin position="291"/>
        <end position="309"/>
    </location>
</feature>
<evidence type="ECO:0000313" key="6">
    <source>
        <dbReference type="EMBL" id="PZF86734.1"/>
    </source>
</evidence>
<dbReference type="InterPro" id="IPR050319">
    <property type="entry name" value="ABC_transp_ATP-bind"/>
</dbReference>
<keyword evidence="2" id="KW-0547">Nucleotide-binding</keyword>
<dbReference type="EMBL" id="POTW01000001">
    <property type="protein sequence ID" value="PZF86734.1"/>
    <property type="molecule type" value="Genomic_DNA"/>
</dbReference>
<dbReference type="GO" id="GO:0016887">
    <property type="term" value="F:ATP hydrolysis activity"/>
    <property type="evidence" value="ECO:0007669"/>
    <property type="project" value="InterPro"/>
</dbReference>
<keyword evidence="7" id="KW-1185">Reference proteome</keyword>
<dbReference type="GO" id="GO:0005524">
    <property type="term" value="F:ATP binding"/>
    <property type="evidence" value="ECO:0007669"/>
    <property type="project" value="UniProtKB-KW"/>
</dbReference>
<dbReference type="InterPro" id="IPR003439">
    <property type="entry name" value="ABC_transporter-like_ATP-bd"/>
</dbReference>
<feature type="region of interest" description="Disordered" evidence="4">
    <location>
        <begin position="291"/>
        <end position="330"/>
    </location>
</feature>
<name>A0A2W2C1Y2_9ACTN</name>
<evidence type="ECO:0000256" key="4">
    <source>
        <dbReference type="SAM" id="MobiDB-lite"/>
    </source>
</evidence>
<feature type="region of interest" description="Disordered" evidence="4">
    <location>
        <begin position="1"/>
        <end position="27"/>
    </location>
</feature>
<dbReference type="CDD" id="cd03257">
    <property type="entry name" value="ABC_NikE_OppD_transporters"/>
    <property type="match status" value="1"/>
</dbReference>
<dbReference type="GO" id="GO:0055085">
    <property type="term" value="P:transmembrane transport"/>
    <property type="evidence" value="ECO:0007669"/>
    <property type="project" value="UniProtKB-ARBA"/>
</dbReference>
<comment type="caution">
    <text evidence="6">The sequence shown here is derived from an EMBL/GenBank/DDBJ whole genome shotgun (WGS) entry which is preliminary data.</text>
</comment>